<dbReference type="OrthoDB" id="8410321at2"/>
<reference evidence="1 2" key="1">
    <citation type="submission" date="2014-08" db="EMBL/GenBank/DDBJ databases">
        <title>Whole genome shotgun sequence of Rhizobium rubi NBRC 13261.</title>
        <authorList>
            <person name="Katano-Makiyama Y."/>
            <person name="Hosoyama A."/>
            <person name="Hashimoto M."/>
            <person name="Hosoyama Y."/>
            <person name="Noguchi M."/>
            <person name="Tsuchikane K."/>
            <person name="Uohara A."/>
            <person name="Ohji S."/>
            <person name="Ichikawa N."/>
            <person name="Kimura A."/>
            <person name="Yamazoe A."/>
            <person name="Fujita N."/>
        </authorList>
    </citation>
    <scope>NUCLEOTIDE SEQUENCE [LARGE SCALE GENOMIC DNA]</scope>
    <source>
        <strain evidence="1 2">NBRC 13261</strain>
    </source>
</reference>
<evidence type="ECO:0000313" key="1">
    <source>
        <dbReference type="EMBL" id="GAK72852.1"/>
    </source>
</evidence>
<gene>
    <name evidence="1" type="ORF">RRU01S_28_00970</name>
</gene>
<dbReference type="AlphaFoldDB" id="A0A081D1Q6"/>
<dbReference type="Proteomes" id="UP000028701">
    <property type="component" value="Unassembled WGS sequence"/>
</dbReference>
<sequence>MSSITKRHVPTSQLLGEYLTFVPTPQQVDHFKADMRTLNPTLLRDSIREGVQVQALQQIPIPEQRLVIHRIYTRKVKEFSSIYPFVFAVENALRSVLADYLEERFGRMDWWTLIRNARQNGQTYTAFPNILGTPVNPAFVKAVWRVFDNMVNQQHINNATGNNKTDEFYYCLTLGDLWSIMQADWPLIRDMFATDSVLGFSFTKTMFNDTMRVIKETRNELFHSNPIKDRKKIVDSCERILNGLQFHLGDYDHDLGVAQYVRVPATVARAQRHVIPAR</sequence>
<proteinExistence type="predicted"/>
<dbReference type="EMBL" id="BBJU01000028">
    <property type="protein sequence ID" value="GAK72852.1"/>
    <property type="molecule type" value="Genomic_DNA"/>
</dbReference>
<accession>A0A081D1Q6</accession>
<name>A0A081D1Q6_9HYPH</name>
<protein>
    <recommendedName>
        <fullName evidence="3">Swt1-like HEPN domain-containing protein</fullName>
    </recommendedName>
</protein>
<organism evidence="1 2">
    <name type="scientific">Agrobacterium rubi TR3 = NBRC 13261</name>
    <dbReference type="NCBI Taxonomy" id="1368415"/>
    <lineage>
        <taxon>Bacteria</taxon>
        <taxon>Pseudomonadati</taxon>
        <taxon>Pseudomonadota</taxon>
        <taxon>Alphaproteobacteria</taxon>
        <taxon>Hyphomicrobiales</taxon>
        <taxon>Rhizobiaceae</taxon>
        <taxon>Rhizobium/Agrobacterium group</taxon>
        <taxon>Agrobacterium</taxon>
    </lineage>
</organism>
<evidence type="ECO:0008006" key="3">
    <source>
        <dbReference type="Google" id="ProtNLM"/>
    </source>
</evidence>
<evidence type="ECO:0000313" key="2">
    <source>
        <dbReference type="Proteomes" id="UP000028701"/>
    </source>
</evidence>
<dbReference type="RefSeq" id="WP_045232282.1">
    <property type="nucleotide sequence ID" value="NZ_BBJU01000028.1"/>
</dbReference>
<comment type="caution">
    <text evidence="1">The sequence shown here is derived from an EMBL/GenBank/DDBJ whole genome shotgun (WGS) entry which is preliminary data.</text>
</comment>
<dbReference type="eggNOG" id="ENOG50300PJ">
    <property type="taxonomic scope" value="Bacteria"/>
</dbReference>